<feature type="compositionally biased region" description="Low complexity" evidence="6">
    <location>
        <begin position="2095"/>
        <end position="2106"/>
    </location>
</feature>
<evidence type="ECO:0000259" key="8">
    <source>
        <dbReference type="Pfam" id="PF12842"/>
    </source>
</evidence>
<feature type="domain" description="CCR4-Not complex component Not1 C-terminal" evidence="7">
    <location>
        <begin position="2449"/>
        <end position="2804"/>
    </location>
</feature>
<dbReference type="InterPro" id="IPR038535">
    <property type="entry name" value="CNOT1_TTP_bind_sf"/>
</dbReference>
<gene>
    <name evidence="11" type="ORF">POVCU2_0019910</name>
</gene>
<keyword evidence="5" id="KW-0539">Nucleus</keyword>
<feature type="compositionally biased region" description="Acidic residues" evidence="6">
    <location>
        <begin position="2107"/>
        <end position="2121"/>
    </location>
</feature>
<feature type="region of interest" description="Disordered" evidence="6">
    <location>
        <begin position="2174"/>
        <end position="2378"/>
    </location>
</feature>
<keyword evidence="3" id="KW-0805">Transcription regulation</keyword>
<name>A0A1A8VV81_PLAOA</name>
<feature type="compositionally biased region" description="Polar residues" evidence="6">
    <location>
        <begin position="1994"/>
        <end position="2006"/>
    </location>
</feature>
<dbReference type="InterPro" id="IPR032193">
    <property type="entry name" value="CNOT1_TTP_bind"/>
</dbReference>
<keyword evidence="4" id="KW-0804">Transcription</keyword>
<dbReference type="EMBL" id="FLQU01000259">
    <property type="protein sequence ID" value="SBS83265.1"/>
    <property type="molecule type" value="Genomic_DNA"/>
</dbReference>
<feature type="compositionally biased region" description="Basic and acidic residues" evidence="6">
    <location>
        <begin position="2240"/>
        <end position="2257"/>
    </location>
</feature>
<feature type="compositionally biased region" description="Polar residues" evidence="6">
    <location>
        <begin position="2068"/>
        <end position="2084"/>
    </location>
</feature>
<comment type="subcellular location">
    <subcellularLocation>
        <location evidence="1">Nucleus</location>
    </subcellularLocation>
</comment>
<feature type="compositionally biased region" description="Polar residues" evidence="6">
    <location>
        <begin position="3032"/>
        <end position="3042"/>
    </location>
</feature>
<feature type="compositionally biased region" description="Basic and acidic residues" evidence="6">
    <location>
        <begin position="2007"/>
        <end position="2067"/>
    </location>
</feature>
<dbReference type="Pfam" id="PF04054">
    <property type="entry name" value="Not1"/>
    <property type="match status" value="1"/>
</dbReference>
<evidence type="ECO:0000256" key="4">
    <source>
        <dbReference type="ARBA" id="ARBA00023163"/>
    </source>
</evidence>
<dbReference type="Gene3D" id="1.25.40.800">
    <property type="match status" value="1"/>
</dbReference>
<dbReference type="GO" id="GO:0060090">
    <property type="term" value="F:molecular adaptor activity"/>
    <property type="evidence" value="ECO:0007669"/>
    <property type="project" value="TreeGrafter"/>
</dbReference>
<dbReference type="PANTHER" id="PTHR13162">
    <property type="entry name" value="CCR4-NOT TRANSCRIPTION COMPLEX"/>
    <property type="match status" value="1"/>
</dbReference>
<feature type="region of interest" description="Disordered" evidence="6">
    <location>
        <begin position="3019"/>
        <end position="3042"/>
    </location>
</feature>
<dbReference type="GO" id="GO:0005634">
    <property type="term" value="C:nucleus"/>
    <property type="evidence" value="ECO:0007669"/>
    <property type="project" value="UniProtKB-SubCell"/>
</dbReference>
<dbReference type="InterPro" id="IPR007196">
    <property type="entry name" value="CCR4-Not_Not1_C"/>
</dbReference>
<dbReference type="PANTHER" id="PTHR13162:SF8">
    <property type="entry name" value="CCR4-NOT TRANSCRIPTION COMPLEX SUBUNIT 1"/>
    <property type="match status" value="1"/>
</dbReference>
<dbReference type="Gene3D" id="1.25.40.180">
    <property type="match status" value="1"/>
</dbReference>
<dbReference type="GO" id="GO:0000288">
    <property type="term" value="P:nuclear-transcribed mRNA catabolic process, deadenylation-dependent decay"/>
    <property type="evidence" value="ECO:0007669"/>
    <property type="project" value="TreeGrafter"/>
</dbReference>
<dbReference type="Pfam" id="PF16417">
    <property type="entry name" value="CNOT1_TTP_bind"/>
    <property type="match status" value="1"/>
</dbReference>
<evidence type="ECO:0000259" key="9">
    <source>
        <dbReference type="Pfam" id="PF16415"/>
    </source>
</evidence>
<dbReference type="GO" id="GO:0000932">
    <property type="term" value="C:P-body"/>
    <property type="evidence" value="ECO:0007669"/>
    <property type="project" value="TreeGrafter"/>
</dbReference>
<feature type="compositionally biased region" description="Basic and acidic residues" evidence="6">
    <location>
        <begin position="2328"/>
        <end position="2357"/>
    </location>
</feature>
<dbReference type="Gene3D" id="1.25.40.840">
    <property type="entry name" value="CCR4-NOT transcription complex subunit 1 TTP binding domain"/>
    <property type="match status" value="1"/>
</dbReference>
<feature type="domain" description="CCR4-NOT transcription complex subunit 1" evidence="8">
    <location>
        <begin position="964"/>
        <end position="1108"/>
    </location>
</feature>
<evidence type="ECO:0000256" key="2">
    <source>
        <dbReference type="ARBA" id="ARBA00022491"/>
    </source>
</evidence>
<evidence type="ECO:0000256" key="6">
    <source>
        <dbReference type="SAM" id="MobiDB-lite"/>
    </source>
</evidence>
<proteinExistence type="predicted"/>
<dbReference type="GO" id="GO:0030015">
    <property type="term" value="C:CCR4-NOT core complex"/>
    <property type="evidence" value="ECO:0007669"/>
    <property type="project" value="InterPro"/>
</dbReference>
<feature type="compositionally biased region" description="Basic and acidic residues" evidence="6">
    <location>
        <begin position="2122"/>
        <end position="2137"/>
    </location>
</feature>
<evidence type="ECO:0000256" key="3">
    <source>
        <dbReference type="ARBA" id="ARBA00023015"/>
    </source>
</evidence>
<dbReference type="InterPro" id="IPR024557">
    <property type="entry name" value="CNOT1_dom_4"/>
</dbReference>
<evidence type="ECO:0000313" key="11">
    <source>
        <dbReference type="EMBL" id="SBS83265.1"/>
    </source>
</evidence>
<feature type="compositionally biased region" description="Polar residues" evidence="6">
    <location>
        <begin position="2184"/>
        <end position="2197"/>
    </location>
</feature>
<accession>A0A1A8VV81</accession>
<feature type="domain" description="CCR4-NOT transcription complex subunit 1 TTP binding" evidence="10">
    <location>
        <begin position="10"/>
        <end position="165"/>
    </location>
</feature>
<feature type="compositionally biased region" description="Acidic residues" evidence="6">
    <location>
        <begin position="2258"/>
        <end position="2312"/>
    </location>
</feature>
<evidence type="ECO:0000256" key="1">
    <source>
        <dbReference type="ARBA" id="ARBA00004123"/>
    </source>
</evidence>
<dbReference type="Pfam" id="PF16415">
    <property type="entry name" value="CNOT1_CAF1_bind"/>
    <property type="match status" value="1"/>
</dbReference>
<sequence>MNNNFNINVQVDEGALNKYEVEVNGYFAKLYTGEITVNTMLDIMKSLSCSPKGSKNNDVYKSMLLILFNECRFFPKYPSEELDTTAQLFGKLIKHNLLISYGNTLAVALKCILEALRKVNDSKMFNFGITALEQFEDSLICYPSFLCSLISVNNLRQYNPQYVIHCNNLLNTLPEHFRSLPYIDASTIMKIKHLSEVGSNSNSTNASIAQLSNEDMKKLSTFNVNHLKNQNNFISNVSGANNKSFSSDNHTIVDSMGTNNSSNCSNVLNGLINSSNTGANANSHSNNINNDNLALYINSILPNCANIGQPQPPSVNNVHSVSRNENVMKNKNMSDNPSSNISASNFSPVNSINHVTNMNAPSSDNPSSVSTCTNHFYVSRSYIPPSEIINSNRNLNLVGNKFNLGKDISSRTAYTLSENRVEANIMSILENSKSGNASGLTNAVGANPFVTNTSASIVCTGKSPSESSNTFKEKEERLHGIVEAFYEQIQIQLPSNLNVNNISGFGLGQIECLMDNVDITKNIIVPSSLIIGEVFSIFNTLCLLNIDEKIKILKDVMQPEHYNWLAFYIVKSRASKEVNLHNVFLEFIDKLSHPMFMDTITNMTYCCILILFKYINELKEVSAFRTVLKNLGSWLGFITIGRNRPLKSKVLDLKLVLFEAYDKGCLVCILPMVCKILESIKLSKNFKPPNPWTTTMLCLLTEIHELPNVKTYIIFEVEVLFKNLSLDIHEYQNKTMLLSKRNTLHSKRNDVSMSRNANNGSVIPSSIDTRSSPAKEILTPVSSVSSVSSSFVHSYNYNNVSGSGVENSSNVHLKLEELENAAKIALGKGRINQDKMQYMTKNNSQQNTIPENIVSQWSQNNMHKIDPLTNDTTLVSSFSPPDINLSNPNFSKRALNNLGTYPYTMAQEHNTDNAIRSHGGNMSMPGFASDSGVVNSKPSSSKFLQSLNNAVIISPSIALFQIQPSLKREVPKAVDRAIREIISVILERSVAISCVTTREIICKDFCLEKDESIIRKASHIMIASLASSLALATCKEPLRISLTQHLRQLLQRTSTKDCNDQVLIEQVVQILSADNLELGCNLIEQVVIEKAIKDINEALAPSFLARQVASENSIKLNDSIYVMNTKKMQLDISETLNLEAPITNNQLQIYKDFLNIAPLKKLHAATKALSLVYKNGSGSNDGNGEDERSRQQSAQIIPPFSAENLQQHEGKAGSYAKSTNRRVQQNGDYNGQHNGVQTAVQIGAQSGGLNNGVSSDINTGRKRVIDPISSGNVNLQHGVVNGINRVSENSNQSKIQVTAPLRANAQMQKVFKKLEILTGQLKEAIKDVILLPPILFNINKEKMYDNTSKVSLHILYSLPVDGSLFNLIKSIPDVASATEHKNETITVYSRKIYKFLFEITSHAGNKTQQFFKPSDPTGIYIEVFMCILEKLKKEYPLLKEHITNFITPKKIRLPNGNTSQCVNTSPLNTTNSYQSSDVDNVAKMETQKFPYVSNNANLYNDQRKYENNAPSGKDNLYKYNVIVIAGLIRYNLVDMEKYKQYIEKELTSEEYSNVNICAEFIILLLKYILIDFHIFRYNDFKNIFTILNYLKEKDILINNRMIISNGWTPMNINAAIEKLTKEAKEIQTRDDVIIFSDLMDFCEEYLKSDDEEDDAEKKGVKTEVSAQSAPSNVAKIATKPTGEGRNEGTSASLGVVASVDNAQVPTKKNNGFTGKKVEEPLKRDHANDVDNVHATEKKVDESIVVNFSSEVGKSIPSLGLLNRDGSKEHVMENTQTNGNNGKENFPQGESTIVTMSNVKLNVCESRKDVKIGTKKECKKILKILMDPRNLTTLTQIIDFCLNTNWNILQKKKNNKYFRDKGIGGVRIVPKPQKVTKEHEDIISVIFCDWIKLSIRNNSSSNQNFVKFFQKISNKGLLKIDSNTDSFFITCIYKAVEGACTFSFSEPYPSHSKEKGIIENIYEDTYISNGTNLKNLNMGNDANLVNNYSVSVNMKTSHGKDTSSNLVDDTKREEYVNSGERTRDGVTFKSDHEKEPEVKRVNSKTDKDTKKNQEGTNKKKENSEHSKEPQNGQNGQATQSVQLDSPSDDTLSDVASTNLTFNSNLSNCDEDQSEEEEEDEQQEKEQEDHHDSSMGNDRKAKKVTRRKREMLIRLSSVIDGATKGFDFMQETDKEFAKSETYLESEVNSQKVVAEQSVQSSKKRSKRGNEKNQGGHDYMAEDVDEEEVIKLEEEVVETEGANEAREAEYMEEEAIRLEEKDETEEEDEESDNNEEEQEVEDNGEEDEEEEEVNATEDVVEEVVKVEDDEAEVEMEGEKEQKVEDDGEEEMYGKKDDIKAELEGHQEEEVEEKEKEREKETLEEDNQENRGADFAPMGKSQHNADMLDTSGIDALAKMIVCMMKMVDSQQIPPFQLFQRVMNVYCRIVVYESRRNVNHFNQRPYFRLFLSILIEMDKNEKSIEQSYTKCMLALGYYLSILNPIRVPRFVFAWLELISHKLFLPKILRTPKGWSMYSKLLVYLLEFLYLFLKNTYLTSSIRLLYRGTLRTLLILLHDFPEFLCVHNFALCNSIPLNCVQLRNLILSAFPRHLKLPHPFLPNLKVDLLPEMKVVPAILNSFTFILTNYKMKKEIDNYFTYRSISILKKIHLKLFFKNKIKALYLRTKYNIPLINSLILYVGMFLPHDILMIEKVPESHPSLELILYLTYNLDMEGRYYLLSGIANHLRYPNVHTHYFSCLLLWLFNISKMELVKEQITGILLERLIVHRPHPWGLLITFIELMKNPIFRFWDCSFVHFSSEIENLFHTIAQSCMNNQMDNLHEDTTSLTEIGNLHGISNSPNRDIIPTATVTKQGNFKGNFLSLDRTTTSPFKNMTMTNMNIGDSYINTFPNVNYNYYSDAMNIYGDLKDYPTTHMDINIMHLNNGCIRKNNADIFRNVMYPPNSRLNGYNAKSNQIPIQKGHDVMTGKKGVNSQAVGNNAVASQAVTSHAIGINTWGNYKDANAASRCTSNLFNNIVVPPPQGVNNSNLADGANKADTTNPTEAKP</sequence>
<evidence type="ECO:0000259" key="10">
    <source>
        <dbReference type="Pfam" id="PF16417"/>
    </source>
</evidence>
<dbReference type="InterPro" id="IPR032191">
    <property type="entry name" value="CNOT1_CAF1_bind"/>
</dbReference>
<reference evidence="12" key="1">
    <citation type="submission" date="2016-05" db="EMBL/GenBank/DDBJ databases">
        <authorList>
            <person name="Naeem Raeece"/>
        </authorList>
    </citation>
    <scope>NUCLEOTIDE SEQUENCE [LARGE SCALE GENOMIC DNA]</scope>
</reference>
<dbReference type="InterPro" id="IPR040398">
    <property type="entry name" value="Not1"/>
</dbReference>
<dbReference type="Pfam" id="PF12842">
    <property type="entry name" value="DUF3819"/>
    <property type="match status" value="1"/>
</dbReference>
<feature type="domain" description="CCR4-NOT transcription complex subunit 1 CAF1-binding" evidence="9">
    <location>
        <begin position="525"/>
        <end position="742"/>
    </location>
</feature>
<dbReference type="GO" id="GO:0017148">
    <property type="term" value="P:negative regulation of translation"/>
    <property type="evidence" value="ECO:0007669"/>
    <property type="project" value="InterPro"/>
</dbReference>
<feature type="compositionally biased region" description="Basic residues" evidence="6">
    <location>
        <begin position="2138"/>
        <end position="2147"/>
    </location>
</feature>
<keyword evidence="2" id="KW-0678">Repressor</keyword>
<evidence type="ECO:0000313" key="12">
    <source>
        <dbReference type="Proteomes" id="UP000078560"/>
    </source>
</evidence>
<evidence type="ECO:0000259" key="7">
    <source>
        <dbReference type="Pfam" id="PF04054"/>
    </source>
</evidence>
<feature type="region of interest" description="Disordered" evidence="6">
    <location>
        <begin position="1994"/>
        <end position="2148"/>
    </location>
</feature>
<evidence type="ECO:0000256" key="5">
    <source>
        <dbReference type="ARBA" id="ARBA00023242"/>
    </source>
</evidence>
<dbReference type="Proteomes" id="UP000078560">
    <property type="component" value="Unassembled WGS sequence"/>
</dbReference>
<protein>
    <submittedName>
        <fullName evidence="11">CCR4-NOT transcription complex subunit 1, putative (NOT1)</fullName>
    </submittedName>
</protein>
<dbReference type="Gene3D" id="1.25.40.790">
    <property type="match status" value="2"/>
</dbReference>
<organism evidence="11 12">
    <name type="scientific">Plasmodium ovale curtisi</name>
    <dbReference type="NCBI Taxonomy" id="864141"/>
    <lineage>
        <taxon>Eukaryota</taxon>
        <taxon>Sar</taxon>
        <taxon>Alveolata</taxon>
        <taxon>Apicomplexa</taxon>
        <taxon>Aconoidasida</taxon>
        <taxon>Haemosporida</taxon>
        <taxon>Plasmodiidae</taxon>
        <taxon>Plasmodium</taxon>
        <taxon>Plasmodium (Plasmodium)</taxon>
    </lineage>
</organism>